<evidence type="ECO:0000256" key="1">
    <source>
        <dbReference type="SAM" id="Phobius"/>
    </source>
</evidence>
<feature type="transmembrane region" description="Helical" evidence="1">
    <location>
        <begin position="72"/>
        <end position="93"/>
    </location>
</feature>
<name>A0A4S8PUV4_9HYPH</name>
<dbReference type="Proteomes" id="UP000307378">
    <property type="component" value="Unassembled WGS sequence"/>
</dbReference>
<keyword evidence="1" id="KW-0812">Transmembrane</keyword>
<dbReference type="EMBL" id="STGU01000006">
    <property type="protein sequence ID" value="THV35303.1"/>
    <property type="molecule type" value="Genomic_DNA"/>
</dbReference>
<feature type="transmembrane region" description="Helical" evidence="1">
    <location>
        <begin position="99"/>
        <end position="117"/>
    </location>
</feature>
<feature type="transmembrane region" description="Helical" evidence="1">
    <location>
        <begin position="138"/>
        <end position="158"/>
    </location>
</feature>
<keyword evidence="1" id="KW-0472">Membrane</keyword>
<sequence>MMDLIWRGTLIGIGATLAMDLWALILTTVFRQPSANWAPVGRWFYHLTSGRVFHDSIADAEPHDRELALGWIAHYAVGIAYGIMLALLVGPAWFADPTLLPAFIWGIVTVAAGWFLLQPGLGLGWAAAKTPNPNKVRALNLAAHTVFGLGLWLTALAIR</sequence>
<protein>
    <submittedName>
        <fullName evidence="2">DUF2938 domain-containing protein</fullName>
    </submittedName>
</protein>
<organism evidence="2 3">
    <name type="scientific">Rhizobium rosettiformans W3</name>
    <dbReference type="NCBI Taxonomy" id="538378"/>
    <lineage>
        <taxon>Bacteria</taxon>
        <taxon>Pseudomonadati</taxon>
        <taxon>Pseudomonadota</taxon>
        <taxon>Alphaproteobacteria</taxon>
        <taxon>Hyphomicrobiales</taxon>
        <taxon>Rhizobiaceae</taxon>
        <taxon>Rhizobium/Agrobacterium group</taxon>
        <taxon>Rhizobium</taxon>
    </lineage>
</organism>
<evidence type="ECO:0000313" key="3">
    <source>
        <dbReference type="Proteomes" id="UP000307378"/>
    </source>
</evidence>
<feature type="transmembrane region" description="Helical" evidence="1">
    <location>
        <begin position="6"/>
        <end position="26"/>
    </location>
</feature>
<dbReference type="RefSeq" id="WP_136540946.1">
    <property type="nucleotide sequence ID" value="NZ_STGU01000006.1"/>
</dbReference>
<gene>
    <name evidence="2" type="ORF">FAA86_12260</name>
</gene>
<dbReference type="AlphaFoldDB" id="A0A4S8PUV4"/>
<comment type="caution">
    <text evidence="2">The sequence shown here is derived from an EMBL/GenBank/DDBJ whole genome shotgun (WGS) entry which is preliminary data.</text>
</comment>
<dbReference type="InterPro" id="IPR021329">
    <property type="entry name" value="DUF2938"/>
</dbReference>
<keyword evidence="1" id="KW-1133">Transmembrane helix</keyword>
<accession>A0A4S8PUV4</accession>
<proteinExistence type="predicted"/>
<reference evidence="2 3" key="1">
    <citation type="submission" date="2019-04" db="EMBL/GenBank/DDBJ databases">
        <title>genome sequence of strain W3.</title>
        <authorList>
            <person name="Gao J."/>
            <person name="Sun J."/>
        </authorList>
    </citation>
    <scope>NUCLEOTIDE SEQUENCE [LARGE SCALE GENOMIC DNA]</scope>
    <source>
        <strain evidence="2 3">W3</strain>
    </source>
</reference>
<evidence type="ECO:0000313" key="2">
    <source>
        <dbReference type="EMBL" id="THV35303.1"/>
    </source>
</evidence>
<dbReference type="Pfam" id="PF11158">
    <property type="entry name" value="DUF2938"/>
    <property type="match status" value="1"/>
</dbReference>